<dbReference type="OrthoDB" id="873850at2"/>
<keyword evidence="3" id="KW-1185">Reference proteome</keyword>
<name>A0A517RGP9_9PLAN</name>
<dbReference type="GO" id="GO:0016747">
    <property type="term" value="F:acyltransferase activity, transferring groups other than amino-acyl groups"/>
    <property type="evidence" value="ECO:0007669"/>
    <property type="project" value="InterPro"/>
</dbReference>
<dbReference type="Proteomes" id="UP000317171">
    <property type="component" value="Chromosome"/>
</dbReference>
<organism evidence="2 3">
    <name type="scientific">Gimesia alba</name>
    <dbReference type="NCBI Taxonomy" id="2527973"/>
    <lineage>
        <taxon>Bacteria</taxon>
        <taxon>Pseudomonadati</taxon>
        <taxon>Planctomycetota</taxon>
        <taxon>Planctomycetia</taxon>
        <taxon>Planctomycetales</taxon>
        <taxon>Planctomycetaceae</taxon>
        <taxon>Gimesia</taxon>
    </lineage>
</organism>
<dbReference type="SUPFAM" id="SSF55729">
    <property type="entry name" value="Acyl-CoA N-acyltransferases (Nat)"/>
    <property type="match status" value="1"/>
</dbReference>
<keyword evidence="2" id="KW-0808">Transferase</keyword>
<dbReference type="AlphaFoldDB" id="A0A517RGP9"/>
<proteinExistence type="predicted"/>
<dbReference type="EMBL" id="CP036269">
    <property type="protein sequence ID" value="QDT43051.1"/>
    <property type="molecule type" value="Genomic_DNA"/>
</dbReference>
<feature type="domain" description="N-acetyltransferase" evidence="1">
    <location>
        <begin position="163"/>
        <end position="307"/>
    </location>
</feature>
<dbReference type="InterPro" id="IPR000182">
    <property type="entry name" value="GNAT_dom"/>
</dbReference>
<evidence type="ECO:0000259" key="1">
    <source>
        <dbReference type="PROSITE" id="PS51186"/>
    </source>
</evidence>
<evidence type="ECO:0000313" key="2">
    <source>
        <dbReference type="EMBL" id="QDT43051.1"/>
    </source>
</evidence>
<dbReference type="Gene3D" id="3.40.630.30">
    <property type="match status" value="1"/>
</dbReference>
<dbReference type="InterPro" id="IPR016181">
    <property type="entry name" value="Acyl_CoA_acyltransferase"/>
</dbReference>
<evidence type="ECO:0000313" key="3">
    <source>
        <dbReference type="Proteomes" id="UP000317171"/>
    </source>
</evidence>
<accession>A0A517RGP9</accession>
<dbReference type="KEGG" id="gaz:Pan241w_31480"/>
<dbReference type="PROSITE" id="PS51186">
    <property type="entry name" value="GNAT"/>
    <property type="match status" value="1"/>
</dbReference>
<protein>
    <submittedName>
        <fullName evidence="2">TDP-fucosamine acetyltransferase</fullName>
    </submittedName>
</protein>
<dbReference type="RefSeq" id="WP_145217286.1">
    <property type="nucleotide sequence ID" value="NZ_CP036269.1"/>
</dbReference>
<reference evidence="2 3" key="1">
    <citation type="submission" date="2019-02" db="EMBL/GenBank/DDBJ databases">
        <title>Deep-cultivation of Planctomycetes and their phenomic and genomic characterization uncovers novel biology.</title>
        <authorList>
            <person name="Wiegand S."/>
            <person name="Jogler M."/>
            <person name="Boedeker C."/>
            <person name="Pinto D."/>
            <person name="Vollmers J."/>
            <person name="Rivas-Marin E."/>
            <person name="Kohn T."/>
            <person name="Peeters S.H."/>
            <person name="Heuer A."/>
            <person name="Rast P."/>
            <person name="Oberbeckmann S."/>
            <person name="Bunk B."/>
            <person name="Jeske O."/>
            <person name="Meyerdierks A."/>
            <person name="Storesund J.E."/>
            <person name="Kallscheuer N."/>
            <person name="Luecker S."/>
            <person name="Lage O.M."/>
            <person name="Pohl T."/>
            <person name="Merkel B.J."/>
            <person name="Hornburger P."/>
            <person name="Mueller R.-W."/>
            <person name="Bruemmer F."/>
            <person name="Labrenz M."/>
            <person name="Spormann A.M."/>
            <person name="Op den Camp H."/>
            <person name="Overmann J."/>
            <person name="Amann R."/>
            <person name="Jetten M.S.M."/>
            <person name="Mascher T."/>
            <person name="Medema M.H."/>
            <person name="Devos D.P."/>
            <person name="Kaster A.-K."/>
            <person name="Ovreas L."/>
            <person name="Rohde M."/>
            <person name="Galperin M.Y."/>
            <person name="Jogler C."/>
        </authorList>
    </citation>
    <scope>NUCLEOTIDE SEQUENCE [LARGE SCALE GENOMIC DNA]</scope>
    <source>
        <strain evidence="2 3">Pan241w</strain>
    </source>
</reference>
<sequence>MNSHQTELQQRALDYSPVSFLRGYESEISRSILENFNTSKDRGDLNCLGSDVRLWYRKLEWDSNYFQCPIFRIDFVDWDEDINNPQIQIAEIIQSLQNDLKHQLTDYYLFAEVPSEDTVVLQALGLAGIRLIETRITHYQNQLELAENQTRQNVRIALESDIPNLREVAIQAKNEYDRFHADPFFSTETADQYIAEYVEQCVRGLTDVVLVPDVDAAPPGAFVCGSAGIETFANFLIGRLVLVAVSESRRGWYRWLNSALMDWMRQQGMSCIVNTTQSTNRAVIHVCETLGYKYGRSTHIYAAYNKQ</sequence>
<gene>
    <name evidence="2" type="ORF">Pan241w_31480</name>
</gene>